<name>A0AAD1WNR2_PELCU</name>
<dbReference type="EMBL" id="OW240920">
    <property type="protein sequence ID" value="CAH2315505.1"/>
    <property type="molecule type" value="Genomic_DNA"/>
</dbReference>
<proteinExistence type="predicted"/>
<evidence type="ECO:0000313" key="2">
    <source>
        <dbReference type="Proteomes" id="UP001295444"/>
    </source>
</evidence>
<keyword evidence="2" id="KW-1185">Reference proteome</keyword>
<reference evidence="1" key="1">
    <citation type="submission" date="2022-03" db="EMBL/GenBank/DDBJ databases">
        <authorList>
            <person name="Alioto T."/>
            <person name="Alioto T."/>
            <person name="Gomez Garrido J."/>
        </authorList>
    </citation>
    <scope>NUCLEOTIDE SEQUENCE</scope>
</reference>
<gene>
    <name evidence="1" type="ORF">PECUL_23A008866</name>
</gene>
<evidence type="ECO:0000313" key="1">
    <source>
        <dbReference type="EMBL" id="CAH2315505.1"/>
    </source>
</evidence>
<dbReference type="Proteomes" id="UP001295444">
    <property type="component" value="Chromosome 09"/>
</dbReference>
<accession>A0AAD1WNR2</accession>
<dbReference type="AlphaFoldDB" id="A0AAD1WNR2"/>
<organism evidence="1 2">
    <name type="scientific">Pelobates cultripes</name>
    <name type="common">Western spadefoot toad</name>
    <dbReference type="NCBI Taxonomy" id="61616"/>
    <lineage>
        <taxon>Eukaryota</taxon>
        <taxon>Metazoa</taxon>
        <taxon>Chordata</taxon>
        <taxon>Craniata</taxon>
        <taxon>Vertebrata</taxon>
        <taxon>Euteleostomi</taxon>
        <taxon>Amphibia</taxon>
        <taxon>Batrachia</taxon>
        <taxon>Anura</taxon>
        <taxon>Pelobatoidea</taxon>
        <taxon>Pelobatidae</taxon>
        <taxon>Pelobates</taxon>
    </lineage>
</organism>
<feature type="non-terminal residue" evidence="1">
    <location>
        <position position="97"/>
    </location>
</feature>
<protein>
    <submittedName>
        <fullName evidence="1">Unnamed protein product</fullName>
    </submittedName>
</protein>
<sequence>MSRPLLGLILLNEKYFSDLRSSIVVSSQPPLKSVYALRIRIESIEKESFCIQTRSERLCMDCTERVKQVLLRGRFVINIFLFTEGKKQTFALKEGET</sequence>